<dbReference type="Pfam" id="PF05919">
    <property type="entry name" value="Mitovir_RNA_pol"/>
    <property type="match status" value="1"/>
</dbReference>
<evidence type="ECO:0000256" key="3">
    <source>
        <dbReference type="ARBA" id="ARBA00022695"/>
    </source>
</evidence>
<keyword evidence="3" id="KW-0548">Nucleotidyltransferase</keyword>
<reference evidence="5" key="1">
    <citation type="journal article" date="2016" name="J. Virol.">
        <title>Identification of diverse mycoviruses through metatranscriptomics characterization of the viromes of five major fungal plant pathogens.</title>
        <authorList>
            <person name="Marzano S.-Y.L."/>
            <person name="Nelson B.D."/>
            <person name="Ajayi-Oyetunde O."/>
            <person name="Bradley C.A."/>
            <person name="Hughes T.J."/>
            <person name="Hartman G.L."/>
            <person name="Eastburn D.M."/>
            <person name="Domier L.L."/>
        </authorList>
    </citation>
    <scope>NUCLEOTIDE SEQUENCE</scope>
    <source>
        <strain evidence="5">Rs1018a</strain>
    </source>
</reference>
<sequence length="890" mass="100346">MLDQAPNRALSLMWASQALFLKNSLYTAVEKIKIFLSKVTKTLLFNLLDQAILRFGIALIILVITYASISFTLGWISESYGKLEQLKMPPTAVELTKVKGNEFPRLIGLVSVIFDITPGQKAILNNITANMLKVWKNSGVKFTIIYLSECLRLVCVYIAEDGIKNKKTWVATYCRTGLPKILGIKGRAYFISLKANIGNSDPELLKFCRVIITVLSWFRIMSPEHELKFNTVTDPLLEGSGTLSNKDISRGLRSLGLFRIKTKKPRFIWSNKAGVNTRYSFLSIGLDMLGMIGEPQIWWSYIRFAISMRYYTFTAVFLLGTLWCLPFFIIFTPLVGFFRLGRLSVVKELKGKARVVGITDIWTQILFKPLHDAIYAALEKIPEDGTNDQLAPVKLILKNKPTWVNSVDLSAATDRLPVELQARILRNLGIRGDLWQAILRRPYNYMEVDYIYAVGQPMGAYSSFAMLALANHVLVHASMSENGVLYEPGSGQYAVLGDDVAIALESVATTYVSKLQFIGVEVNPIKGFTGKVIEFAKCLFHGPTGVNLTPVGSKILLRSIREPIFFVSLLKDLINKDYLVILELSLSTFNRYLSMFGKKPGPARDAWLFAFLGPQSGLWGQSPGNLDKNLWRTMFDEFLSVSVVGSDFASVTKWYENLLLRLSVFSYSSVLELGEGFLRVGRFSMKPWIWPRKKFDYLESSPQMLALLTCATGSPFLFTMLLWYYTSALTVGLYLATLSKLTGSRGLDTDLLEAARNPFSAWINYIGRNSSAGYDLLINDNKLAFAEQYSNYLDNPFLRKRATKWPIHTDIGWFVGWLSTLKFKRPVQLLATRFVRTRGVPPDDMLPVLFTARRCLSALDPGVHGKFYRLEKEKALLAAKAKLRSKSEVK</sequence>
<keyword evidence="2" id="KW-0808">Transferase</keyword>
<dbReference type="GO" id="GO:0003968">
    <property type="term" value="F:RNA-directed RNA polymerase activity"/>
    <property type="evidence" value="ECO:0007669"/>
    <property type="project" value="UniProtKB-KW"/>
</dbReference>
<accession>A0A0M5KKP2</accession>
<evidence type="ECO:0000313" key="5">
    <source>
        <dbReference type="EMBL" id="ALD89127.1"/>
    </source>
</evidence>
<evidence type="ECO:0000256" key="2">
    <source>
        <dbReference type="ARBA" id="ARBA00022679"/>
    </source>
</evidence>
<keyword evidence="4" id="KW-0472">Membrane</keyword>
<keyword evidence="1 5" id="KW-0696">RNA-directed RNA polymerase</keyword>
<name>A0A0M5KKP2_9VIRU</name>
<keyword evidence="4" id="KW-0812">Transmembrane</keyword>
<dbReference type="EMBL" id="KP900917">
    <property type="protein sequence ID" value="ALD89127.1"/>
    <property type="molecule type" value="Genomic_RNA"/>
</dbReference>
<dbReference type="PANTHER" id="PTHR34456">
    <property type="entry name" value="MITOVIRUS RNA-DEPENDENT RNA POLYMERASE"/>
    <property type="match status" value="1"/>
</dbReference>
<protein>
    <submittedName>
        <fullName evidence="5">RNA-dependent RNA polymerase</fullName>
    </submittedName>
</protein>
<feature type="transmembrane region" description="Helical" evidence="4">
    <location>
        <begin position="310"/>
        <end position="338"/>
    </location>
</feature>
<dbReference type="SUPFAM" id="SSF56672">
    <property type="entry name" value="DNA/RNA polymerases"/>
    <property type="match status" value="1"/>
</dbReference>
<organism evidence="5">
    <name type="scientific">Rhizoctonia solani mitovirus 8</name>
    <dbReference type="NCBI Taxonomy" id="1708343"/>
    <lineage>
        <taxon>Viruses</taxon>
        <taxon>Riboviria</taxon>
        <taxon>Orthornavirae</taxon>
        <taxon>Lenarviricota</taxon>
        <taxon>Howeltoviricetes</taxon>
        <taxon>Cryppavirales</taxon>
        <taxon>Mitoviridae</taxon>
        <taxon>Mitovirus</taxon>
    </lineage>
</organism>
<proteinExistence type="predicted"/>
<evidence type="ECO:0000256" key="4">
    <source>
        <dbReference type="SAM" id="Phobius"/>
    </source>
</evidence>
<dbReference type="InterPro" id="IPR043502">
    <property type="entry name" value="DNA/RNA_pol_sf"/>
</dbReference>
<dbReference type="InterPro" id="IPR008686">
    <property type="entry name" value="RNA_pol_mitovir"/>
</dbReference>
<keyword evidence="4" id="KW-1133">Transmembrane helix</keyword>
<feature type="transmembrane region" description="Helical" evidence="4">
    <location>
        <begin position="51"/>
        <end position="76"/>
    </location>
</feature>
<dbReference type="PANTHER" id="PTHR34456:SF13">
    <property type="entry name" value="REVERSE TRANSCRIPTASE DOMAIN-CONTAINING PROTEIN"/>
    <property type="match status" value="1"/>
</dbReference>
<evidence type="ECO:0000256" key="1">
    <source>
        <dbReference type="ARBA" id="ARBA00022484"/>
    </source>
</evidence>